<name>A0ACB7V6X3_DIOAL</name>
<evidence type="ECO:0000313" key="2">
    <source>
        <dbReference type="Proteomes" id="UP000827976"/>
    </source>
</evidence>
<dbReference type="EMBL" id="CM037021">
    <property type="protein sequence ID" value="KAH7669299.1"/>
    <property type="molecule type" value="Genomic_DNA"/>
</dbReference>
<evidence type="ECO:0000313" key="1">
    <source>
        <dbReference type="EMBL" id="KAH7669299.1"/>
    </source>
</evidence>
<keyword evidence="2" id="KW-1185">Reference proteome</keyword>
<sequence length="106" mass="11914">MFETASQTLSNGSQPSPLYMDAMYLEASSGEKNRRVYGLGSHTLSLYQESFCSGATSAPPPYSVSTIPSEIVSKIEGMKKKLIDLEEKNQSLMQQNRNMIRQMRRE</sequence>
<dbReference type="Proteomes" id="UP000827976">
    <property type="component" value="Chromosome 11"/>
</dbReference>
<accession>A0ACB7V6X3</accession>
<reference evidence="2" key="1">
    <citation type="journal article" date="2022" name="Nat. Commun.">
        <title>Chromosome evolution and the genetic basis of agronomically important traits in greater yam.</title>
        <authorList>
            <person name="Bredeson J.V."/>
            <person name="Lyons J.B."/>
            <person name="Oniyinde I.O."/>
            <person name="Okereke N.R."/>
            <person name="Kolade O."/>
            <person name="Nnabue I."/>
            <person name="Nwadili C.O."/>
            <person name="Hribova E."/>
            <person name="Parker M."/>
            <person name="Nwogha J."/>
            <person name="Shu S."/>
            <person name="Carlson J."/>
            <person name="Kariba R."/>
            <person name="Muthemba S."/>
            <person name="Knop K."/>
            <person name="Barton G.J."/>
            <person name="Sherwood A.V."/>
            <person name="Lopez-Montes A."/>
            <person name="Asiedu R."/>
            <person name="Jamnadass R."/>
            <person name="Muchugi A."/>
            <person name="Goodstein D."/>
            <person name="Egesi C.N."/>
            <person name="Featherston J."/>
            <person name="Asfaw A."/>
            <person name="Simpson G.G."/>
            <person name="Dolezel J."/>
            <person name="Hendre P.S."/>
            <person name="Van Deynze A."/>
            <person name="Kumar P.L."/>
            <person name="Obidiegwu J.E."/>
            <person name="Bhattacharjee R."/>
            <person name="Rokhsar D.S."/>
        </authorList>
    </citation>
    <scope>NUCLEOTIDE SEQUENCE [LARGE SCALE GENOMIC DNA]</scope>
    <source>
        <strain evidence="2">cv. TDa95/00328</strain>
    </source>
</reference>
<comment type="caution">
    <text evidence="1">The sequence shown here is derived from an EMBL/GenBank/DDBJ whole genome shotgun (WGS) entry which is preliminary data.</text>
</comment>
<protein>
    <submittedName>
        <fullName evidence="1">Uncharacterized protein</fullName>
    </submittedName>
</protein>
<gene>
    <name evidence="1" type="ORF">IHE45_11G068300</name>
</gene>
<proteinExistence type="predicted"/>
<organism evidence="1 2">
    <name type="scientific">Dioscorea alata</name>
    <name type="common">Purple yam</name>
    <dbReference type="NCBI Taxonomy" id="55571"/>
    <lineage>
        <taxon>Eukaryota</taxon>
        <taxon>Viridiplantae</taxon>
        <taxon>Streptophyta</taxon>
        <taxon>Embryophyta</taxon>
        <taxon>Tracheophyta</taxon>
        <taxon>Spermatophyta</taxon>
        <taxon>Magnoliopsida</taxon>
        <taxon>Liliopsida</taxon>
        <taxon>Dioscoreales</taxon>
        <taxon>Dioscoreaceae</taxon>
        <taxon>Dioscorea</taxon>
    </lineage>
</organism>